<evidence type="ECO:0000313" key="1">
    <source>
        <dbReference type="EMBL" id="KAF2620917.1"/>
    </source>
</evidence>
<dbReference type="Proteomes" id="UP000712281">
    <property type="component" value="Unassembled WGS sequence"/>
</dbReference>
<evidence type="ECO:0000313" key="2">
    <source>
        <dbReference type="Proteomes" id="UP000712281"/>
    </source>
</evidence>
<sequence>MRPKLKVNHLFSFRSNQKRLWDKCWIQYWSVHYWAVIKDMDRKELKPIANIRTQDEAIEVSEIAEQEMEIAEQLQKSRGRLSIKEEEWE</sequence>
<proteinExistence type="predicted"/>
<dbReference type="EMBL" id="QGKW02000007">
    <property type="protein sequence ID" value="KAF2620917.1"/>
    <property type="molecule type" value="Genomic_DNA"/>
</dbReference>
<comment type="caution">
    <text evidence="1">The sequence shown here is derived from an EMBL/GenBank/DDBJ whole genome shotgun (WGS) entry which is preliminary data.</text>
</comment>
<gene>
    <name evidence="1" type="ORF">F2Q68_00040466</name>
</gene>
<name>A0A8S9MR23_BRACR</name>
<accession>A0A8S9MR23</accession>
<reference evidence="1" key="1">
    <citation type="submission" date="2019-12" db="EMBL/GenBank/DDBJ databases">
        <title>Genome sequencing and annotation of Brassica cretica.</title>
        <authorList>
            <person name="Studholme D.J."/>
            <person name="Sarris P.F."/>
        </authorList>
    </citation>
    <scope>NUCLEOTIDE SEQUENCE</scope>
    <source>
        <strain evidence="1">PFS-001/15</strain>
        <tissue evidence="1">Leaf</tissue>
    </source>
</reference>
<protein>
    <submittedName>
        <fullName evidence="1">Uncharacterized protein</fullName>
    </submittedName>
</protein>
<organism evidence="1 2">
    <name type="scientific">Brassica cretica</name>
    <name type="common">Mustard</name>
    <dbReference type="NCBI Taxonomy" id="69181"/>
    <lineage>
        <taxon>Eukaryota</taxon>
        <taxon>Viridiplantae</taxon>
        <taxon>Streptophyta</taxon>
        <taxon>Embryophyta</taxon>
        <taxon>Tracheophyta</taxon>
        <taxon>Spermatophyta</taxon>
        <taxon>Magnoliopsida</taxon>
        <taxon>eudicotyledons</taxon>
        <taxon>Gunneridae</taxon>
        <taxon>Pentapetalae</taxon>
        <taxon>rosids</taxon>
        <taxon>malvids</taxon>
        <taxon>Brassicales</taxon>
        <taxon>Brassicaceae</taxon>
        <taxon>Brassiceae</taxon>
        <taxon>Brassica</taxon>
    </lineage>
</organism>
<dbReference type="AlphaFoldDB" id="A0A8S9MR23"/>